<dbReference type="InterPro" id="IPR025391">
    <property type="entry name" value="DUF4123"/>
</dbReference>
<sequence>MTDSTQKTSWATWLGGSDKSPVYLMINPLSVPNPVNTLYVNNWVEQAFPLYSGTSLAHLMEQGPWLIQPKMDCLSTFARLLDHRAFSDGSWGWAYRSDTGWQAHPLVFQAMETQMALGAAVGTASNNDGSWETESAPPLISEKEKLFMAAIVSSTPTDRAQLAWGL</sequence>
<gene>
    <name evidence="2" type="ORF">Xish_01847</name>
</gene>
<dbReference type="Pfam" id="PF13503">
    <property type="entry name" value="DUF4123"/>
    <property type="match status" value="1"/>
</dbReference>
<feature type="domain" description="DUF4123" evidence="1">
    <location>
        <begin position="22"/>
        <end position="102"/>
    </location>
</feature>
<reference evidence="2 3" key="1">
    <citation type="journal article" date="2017" name="Nat. Microbiol.">
        <title>Natural product diversity associated with the nematode symbionts Photorhabdus and Xenorhabdus.</title>
        <authorList>
            <person name="Tobias N.J."/>
            <person name="Wolff H."/>
            <person name="Djahanschiri B."/>
            <person name="Grundmann F."/>
            <person name="Kronenwerth M."/>
            <person name="Shi Y.M."/>
            <person name="Simonyi S."/>
            <person name="Grun P."/>
            <person name="Shapiro-Ilan D."/>
            <person name="Pidot S.J."/>
            <person name="Stinear T.P."/>
            <person name="Ebersberger I."/>
            <person name="Bode H.B."/>
        </authorList>
    </citation>
    <scope>NUCLEOTIDE SEQUENCE [LARGE SCALE GENOMIC DNA]</scope>
    <source>
        <strain evidence="2 3">DSM 22670</strain>
    </source>
</reference>
<organism evidence="2 3">
    <name type="scientific">Xenorhabdus ishibashii</name>
    <dbReference type="NCBI Taxonomy" id="1034471"/>
    <lineage>
        <taxon>Bacteria</taxon>
        <taxon>Pseudomonadati</taxon>
        <taxon>Pseudomonadota</taxon>
        <taxon>Gammaproteobacteria</taxon>
        <taxon>Enterobacterales</taxon>
        <taxon>Morganellaceae</taxon>
        <taxon>Xenorhabdus</taxon>
    </lineage>
</organism>
<evidence type="ECO:0000259" key="1">
    <source>
        <dbReference type="Pfam" id="PF13503"/>
    </source>
</evidence>
<accession>A0A2D0KHE4</accession>
<dbReference type="EMBL" id="NJAK01000001">
    <property type="protein sequence ID" value="PHM62637.1"/>
    <property type="molecule type" value="Genomic_DNA"/>
</dbReference>
<evidence type="ECO:0000313" key="3">
    <source>
        <dbReference type="Proteomes" id="UP000222168"/>
    </source>
</evidence>
<comment type="caution">
    <text evidence="2">The sequence shown here is derived from an EMBL/GenBank/DDBJ whole genome shotgun (WGS) entry which is preliminary data.</text>
</comment>
<dbReference type="AlphaFoldDB" id="A0A2D0KHE4"/>
<dbReference type="Proteomes" id="UP000222168">
    <property type="component" value="Unassembled WGS sequence"/>
</dbReference>
<keyword evidence="3" id="KW-1185">Reference proteome</keyword>
<protein>
    <recommendedName>
        <fullName evidence="1">DUF4123 domain-containing protein</fullName>
    </recommendedName>
</protein>
<proteinExistence type="predicted"/>
<dbReference type="RefSeq" id="WP_099117596.1">
    <property type="nucleotide sequence ID" value="NZ_NJAK01000001.1"/>
</dbReference>
<name>A0A2D0KHE4_9GAMM</name>
<dbReference type="OrthoDB" id="6466582at2"/>
<evidence type="ECO:0000313" key="2">
    <source>
        <dbReference type="EMBL" id="PHM62637.1"/>
    </source>
</evidence>